<keyword evidence="5" id="KW-1185">Reference proteome</keyword>
<dbReference type="InterPro" id="IPR002557">
    <property type="entry name" value="Chitin-bd_dom"/>
</dbReference>
<reference evidence="5" key="1">
    <citation type="journal article" date="2020" name="PLoS Negl. Trop. Dis.">
        <title>High-quality nuclear genome for Sarcoptes scabiei-A critical resource for a neglected parasite.</title>
        <authorList>
            <person name="Korhonen P.K."/>
            <person name="Gasser R.B."/>
            <person name="Ma G."/>
            <person name="Wang T."/>
            <person name="Stroehlein A.J."/>
            <person name="Young N.D."/>
            <person name="Ang C.S."/>
            <person name="Fernando D.D."/>
            <person name="Lu H.C."/>
            <person name="Taylor S."/>
            <person name="Reynolds S.L."/>
            <person name="Mofiz E."/>
            <person name="Najaraj S.H."/>
            <person name="Gowda H."/>
            <person name="Madugundu A."/>
            <person name="Renuse S."/>
            <person name="Holt D."/>
            <person name="Pandey A."/>
            <person name="Papenfuss A.T."/>
            <person name="Fischer K."/>
        </authorList>
    </citation>
    <scope>NUCLEOTIDE SEQUENCE [LARGE SCALE GENOMIC DNA]</scope>
</reference>
<feature type="compositionally biased region" description="Low complexity" evidence="1">
    <location>
        <begin position="422"/>
        <end position="459"/>
    </location>
</feature>
<evidence type="ECO:0000313" key="5">
    <source>
        <dbReference type="Proteomes" id="UP000070412"/>
    </source>
</evidence>
<name>A0A834VBB9_SARSC</name>
<feature type="compositionally biased region" description="Low complexity" evidence="1">
    <location>
        <begin position="159"/>
        <end position="181"/>
    </location>
</feature>
<dbReference type="AlphaFoldDB" id="A0A834VBB9"/>
<feature type="region of interest" description="Disordered" evidence="1">
    <location>
        <begin position="364"/>
        <end position="397"/>
    </location>
</feature>
<feature type="domain" description="Chitin-binding type-2" evidence="2">
    <location>
        <begin position="466"/>
        <end position="527"/>
    </location>
</feature>
<dbReference type="EMBL" id="WVUK01000065">
    <property type="protein sequence ID" value="KAF7489014.1"/>
    <property type="molecule type" value="Genomic_DNA"/>
</dbReference>
<evidence type="ECO:0000256" key="1">
    <source>
        <dbReference type="SAM" id="MobiDB-lite"/>
    </source>
</evidence>
<feature type="compositionally biased region" description="Low complexity" evidence="1">
    <location>
        <begin position="244"/>
        <end position="277"/>
    </location>
</feature>
<proteinExistence type="predicted"/>
<dbReference type="EnsemblMetazoa" id="SSS_6893s_mrna">
    <property type="protein sequence ID" value="KAF7489014.1"/>
    <property type="gene ID" value="SSS_6893"/>
</dbReference>
<organism evidence="3">
    <name type="scientific">Sarcoptes scabiei</name>
    <name type="common">Itch mite</name>
    <name type="synonym">Acarus scabiei</name>
    <dbReference type="NCBI Taxonomy" id="52283"/>
    <lineage>
        <taxon>Eukaryota</taxon>
        <taxon>Metazoa</taxon>
        <taxon>Ecdysozoa</taxon>
        <taxon>Arthropoda</taxon>
        <taxon>Chelicerata</taxon>
        <taxon>Arachnida</taxon>
        <taxon>Acari</taxon>
        <taxon>Acariformes</taxon>
        <taxon>Sarcoptiformes</taxon>
        <taxon>Astigmata</taxon>
        <taxon>Psoroptidia</taxon>
        <taxon>Sarcoptoidea</taxon>
        <taxon>Sarcoptidae</taxon>
        <taxon>Sarcoptinae</taxon>
        <taxon>Sarcoptes</taxon>
    </lineage>
</organism>
<feature type="region of interest" description="Disordered" evidence="1">
    <location>
        <begin position="413"/>
        <end position="463"/>
    </location>
</feature>
<dbReference type="SMART" id="SM00494">
    <property type="entry name" value="ChtBD2"/>
    <property type="match status" value="1"/>
</dbReference>
<gene>
    <name evidence="3" type="ORF">SSS_6893</name>
</gene>
<feature type="region of interest" description="Disordered" evidence="1">
    <location>
        <begin position="299"/>
        <end position="338"/>
    </location>
</feature>
<protein>
    <recommendedName>
        <fullName evidence="2">Chitin-binding type-2 domain-containing protein</fullName>
    </recommendedName>
</protein>
<dbReference type="PROSITE" id="PS50940">
    <property type="entry name" value="CHIT_BIND_II"/>
    <property type="match status" value="1"/>
</dbReference>
<dbReference type="Proteomes" id="UP000070412">
    <property type="component" value="Unassembled WGS sequence"/>
</dbReference>
<reference evidence="4" key="3">
    <citation type="submission" date="2022-06" db="UniProtKB">
        <authorList>
            <consortium name="EnsemblMetazoa"/>
        </authorList>
    </citation>
    <scope>IDENTIFICATION</scope>
</reference>
<reference evidence="3" key="2">
    <citation type="submission" date="2020-01" db="EMBL/GenBank/DDBJ databases">
        <authorList>
            <person name="Korhonen P.K.K."/>
            <person name="Guangxu M.G."/>
            <person name="Wang T.W."/>
            <person name="Stroehlein A.J.S."/>
            <person name="Young N.D."/>
            <person name="Ang C.-S.A."/>
            <person name="Fernando D.W.F."/>
            <person name="Lu H.L."/>
            <person name="Taylor S.T."/>
            <person name="Ehtesham M.E.M."/>
            <person name="Najaraj S.H.N."/>
            <person name="Harsha G.H.G."/>
            <person name="Madugundu A.M."/>
            <person name="Renuse S.R."/>
            <person name="Holt D.H."/>
            <person name="Pandey A.P."/>
            <person name="Papenfuss A.P."/>
            <person name="Gasser R.B.G."/>
            <person name="Fischer K.F."/>
        </authorList>
    </citation>
    <scope>NUCLEOTIDE SEQUENCE</scope>
    <source>
        <strain evidence="3">SSS_KF_BRIS2020</strain>
    </source>
</reference>
<evidence type="ECO:0000313" key="3">
    <source>
        <dbReference type="EMBL" id="KAF7489014.1"/>
    </source>
</evidence>
<sequence length="528" mass="60181">MLLMNKEDQEPFIDHQLAELLQHSKNLGKIYNVGNDRAAQTILALLPNKPNKPFVYKGENSLLQNISSLDLFGHSLLSNNDQILKLDISKPDSQILQSIFDKVKDEMQSESFHNDGSVSQHQGRRVPSNNDRNHHNQYHHQTRSKMQNLNRPYQSTASTSTRALPVRTTTTSTTTTTARPTIQNYTESQPYWNIHDLPPHHSFEYEPNHHQSKPNRITNVWYEDVPKITDDFADVHYYEHYPSEEPTTTTRVSSTRSTTISSTTPSPSTTISTTVTQSTTVATTPSQTTTLASTISALDEYDMASKSQRKAQPRRRPDYGQRNRPQRPQKNRDDRFDQYNHKIEIKAEADRDTSRLQQQLKTHSLADYHNQNHFGQKLKGDRQRGGQYDGKEDKSYDKTSFYDELPEISELNYPETQNNHHPSSTIASSKPSTTTTIITTTTTTTTTTASPSPTTSKPTNKAGIPELACTRPGIFQHPNDCNKYYECYWDKRINKFTLHPFECPVKLAFDSRIIGCASPNDPTVCVQY</sequence>
<dbReference type="SUPFAM" id="SSF57625">
    <property type="entry name" value="Invertebrate chitin-binding proteins"/>
    <property type="match status" value="1"/>
</dbReference>
<feature type="compositionally biased region" description="Polar residues" evidence="1">
    <location>
        <begin position="144"/>
        <end position="158"/>
    </location>
</feature>
<evidence type="ECO:0000313" key="4">
    <source>
        <dbReference type="EnsemblMetazoa" id="KAF7489014.1"/>
    </source>
</evidence>
<dbReference type="GO" id="GO:0005576">
    <property type="term" value="C:extracellular region"/>
    <property type="evidence" value="ECO:0007669"/>
    <property type="project" value="InterPro"/>
</dbReference>
<dbReference type="Pfam" id="PF01607">
    <property type="entry name" value="CBM_14"/>
    <property type="match status" value="1"/>
</dbReference>
<dbReference type="GO" id="GO:0008061">
    <property type="term" value="F:chitin binding"/>
    <property type="evidence" value="ECO:0007669"/>
    <property type="project" value="InterPro"/>
</dbReference>
<feature type="compositionally biased region" description="Basic and acidic residues" evidence="1">
    <location>
        <begin position="378"/>
        <end position="397"/>
    </location>
</feature>
<dbReference type="Gene3D" id="2.170.140.10">
    <property type="entry name" value="Chitin binding domain"/>
    <property type="match status" value="1"/>
</dbReference>
<evidence type="ECO:0000259" key="2">
    <source>
        <dbReference type="PROSITE" id="PS50940"/>
    </source>
</evidence>
<feature type="region of interest" description="Disordered" evidence="1">
    <location>
        <begin position="243"/>
        <end position="277"/>
    </location>
</feature>
<accession>A0A834VBB9</accession>
<feature type="region of interest" description="Disordered" evidence="1">
    <location>
        <begin position="107"/>
        <end position="184"/>
    </location>
</feature>
<dbReference type="InterPro" id="IPR036508">
    <property type="entry name" value="Chitin-bd_dom_sf"/>
</dbReference>
<feature type="compositionally biased region" description="Polar residues" evidence="1">
    <location>
        <begin position="109"/>
        <end position="121"/>
    </location>
</feature>
<dbReference type="OrthoDB" id="6426777at2759"/>